<dbReference type="PANTHER" id="PTHR30086">
    <property type="entry name" value="ARGININE EXPORTER PROTEIN ARGO"/>
    <property type="match status" value="1"/>
</dbReference>
<sequence>MLDITHFPLFLASVFLLCITPGPDLAYVVGQSVANGRRSGVISAAGVALGSCTHAVASAIGLTALIAASPLLFTVIKYIGAAYLLFLGSKMVWGTFVSRSAANQEEGMAVKTRSSARSLLTRGLITSVTNPKVLLFFIAFFPQFVVVDGNYHVQSFLILGLTYALMGLTTDILFALLAGGAASAVAKNATMQKLLDRVVGVTFIGLGIRLALTRRG</sequence>
<keyword evidence="8" id="KW-0614">Plasmid</keyword>
<keyword evidence="3 7" id="KW-0812">Transmembrane</keyword>
<organism evidence="8 9">
    <name type="scientific">Pantoea cypripedii</name>
    <name type="common">Pectobacterium cypripedii</name>
    <name type="synonym">Erwinia cypripedii</name>
    <dbReference type="NCBI Taxonomy" id="55209"/>
    <lineage>
        <taxon>Bacteria</taxon>
        <taxon>Pseudomonadati</taxon>
        <taxon>Pseudomonadota</taxon>
        <taxon>Gammaproteobacteria</taxon>
        <taxon>Enterobacterales</taxon>
        <taxon>Erwiniaceae</taxon>
        <taxon>Pantoea</taxon>
    </lineage>
</organism>
<evidence type="ECO:0000256" key="5">
    <source>
        <dbReference type="ARBA" id="ARBA00022989"/>
    </source>
</evidence>
<reference evidence="8 9" key="1">
    <citation type="submission" date="2017-11" db="EMBL/GenBank/DDBJ databases">
        <title>Genome sequence of Pantoea cypripedii NE1.</title>
        <authorList>
            <person name="Nascimento F.X."/>
        </authorList>
    </citation>
    <scope>NUCLEOTIDE SEQUENCE [LARGE SCALE GENOMIC DNA]</scope>
    <source>
        <strain evidence="8 9">NE1</strain>
        <plasmid evidence="9">pne1a</plasmid>
    </source>
</reference>
<geneLocation type="plasmid" evidence="9">
    <name>pne1a</name>
</geneLocation>
<evidence type="ECO:0000256" key="6">
    <source>
        <dbReference type="ARBA" id="ARBA00023136"/>
    </source>
</evidence>
<evidence type="ECO:0000313" key="8">
    <source>
        <dbReference type="EMBL" id="QGY31674.1"/>
    </source>
</evidence>
<feature type="transmembrane region" description="Helical" evidence="7">
    <location>
        <begin position="41"/>
        <end position="66"/>
    </location>
</feature>
<evidence type="ECO:0000313" key="9">
    <source>
        <dbReference type="Proteomes" id="UP000502005"/>
    </source>
</evidence>
<dbReference type="PANTHER" id="PTHR30086:SF20">
    <property type="entry name" value="ARGININE EXPORTER PROTEIN ARGO-RELATED"/>
    <property type="match status" value="1"/>
</dbReference>
<dbReference type="AlphaFoldDB" id="A0A6B9G2J2"/>
<name>A0A6B9G2J2_PANCY</name>
<dbReference type="GO" id="GO:0015171">
    <property type="term" value="F:amino acid transmembrane transporter activity"/>
    <property type="evidence" value="ECO:0007669"/>
    <property type="project" value="TreeGrafter"/>
</dbReference>
<accession>A0A6B9G2J2</accession>
<evidence type="ECO:0000256" key="1">
    <source>
        <dbReference type="ARBA" id="ARBA00004651"/>
    </source>
</evidence>
<evidence type="ECO:0000256" key="4">
    <source>
        <dbReference type="ARBA" id="ARBA00022970"/>
    </source>
</evidence>
<evidence type="ECO:0000256" key="3">
    <source>
        <dbReference type="ARBA" id="ARBA00022692"/>
    </source>
</evidence>
<feature type="transmembrane region" description="Helical" evidence="7">
    <location>
        <begin position="156"/>
        <end position="182"/>
    </location>
</feature>
<dbReference type="Proteomes" id="UP000502005">
    <property type="component" value="Plasmid pNE1A"/>
</dbReference>
<proteinExistence type="predicted"/>
<feature type="transmembrane region" description="Helical" evidence="7">
    <location>
        <begin position="6"/>
        <end position="29"/>
    </location>
</feature>
<keyword evidence="5 7" id="KW-1133">Transmembrane helix</keyword>
<dbReference type="RefSeq" id="WP_208717571.1">
    <property type="nucleotide sequence ID" value="NZ_CP024769.1"/>
</dbReference>
<protein>
    <submittedName>
        <fullName evidence="8">Lysine transporter LysE</fullName>
    </submittedName>
</protein>
<dbReference type="GO" id="GO:0005886">
    <property type="term" value="C:plasma membrane"/>
    <property type="evidence" value="ECO:0007669"/>
    <property type="project" value="UniProtKB-SubCell"/>
</dbReference>
<comment type="subcellular location">
    <subcellularLocation>
        <location evidence="1">Cell membrane</location>
        <topology evidence="1">Multi-pass membrane protein</topology>
    </subcellularLocation>
</comment>
<evidence type="ECO:0000256" key="2">
    <source>
        <dbReference type="ARBA" id="ARBA00022475"/>
    </source>
</evidence>
<keyword evidence="2" id="KW-1003">Cell membrane</keyword>
<keyword evidence="4" id="KW-0029">Amino-acid transport</keyword>
<keyword evidence="4" id="KW-0813">Transport</keyword>
<evidence type="ECO:0000256" key="7">
    <source>
        <dbReference type="SAM" id="Phobius"/>
    </source>
</evidence>
<keyword evidence="6 7" id="KW-0472">Membrane</keyword>
<dbReference type="InterPro" id="IPR001123">
    <property type="entry name" value="LeuE-type"/>
</dbReference>
<feature type="transmembrane region" description="Helical" evidence="7">
    <location>
        <begin position="119"/>
        <end position="144"/>
    </location>
</feature>
<dbReference type="Pfam" id="PF01810">
    <property type="entry name" value="LysE"/>
    <property type="match status" value="1"/>
</dbReference>
<dbReference type="EMBL" id="CP024769">
    <property type="protein sequence ID" value="QGY31674.1"/>
    <property type="molecule type" value="Genomic_DNA"/>
</dbReference>
<dbReference type="PIRSF" id="PIRSF006324">
    <property type="entry name" value="LeuE"/>
    <property type="match status" value="1"/>
</dbReference>
<gene>
    <name evidence="8" type="ORF">CUN67_22080</name>
</gene>